<feature type="transmembrane region" description="Helical" evidence="7">
    <location>
        <begin position="6"/>
        <end position="32"/>
    </location>
</feature>
<keyword evidence="5 7" id="KW-0472">Membrane</keyword>
<evidence type="ECO:0000256" key="7">
    <source>
        <dbReference type="SAM" id="Phobius"/>
    </source>
</evidence>
<sequence>MKQKALAALLYLFALMPFWFIYMISDVLYYVFYYIIRYRKNVVFDNLRNSFPEKSNEEIIKIAKKFYRFFPDMILECLKFKNISLTEVKKRITLVDEDELTRHLNQNRTVIAVTAHYANWEYGIHRLGAITEAPTLIVYKPLNNKTIDNVYNQVRSRFGAIMVPMKQIVRHLAKLRGKPSVSVFVADQAPLYSDADYFLQFLNQETLVYTGVERISKMTNGPVVFCHIGRKEKRGYYFCKFTTLIEDPSSYSDKEITHIHNAFTEKIIREEPQYWLWTHRRWKRKRRK</sequence>
<dbReference type="CDD" id="cd07984">
    <property type="entry name" value="LPLAT_LABLAT-like"/>
    <property type="match status" value="1"/>
</dbReference>
<evidence type="ECO:0000313" key="9">
    <source>
        <dbReference type="Proteomes" id="UP001409291"/>
    </source>
</evidence>
<proteinExistence type="predicted"/>
<evidence type="ECO:0000256" key="1">
    <source>
        <dbReference type="ARBA" id="ARBA00004533"/>
    </source>
</evidence>
<organism evidence="8 9">
    <name type="scientific">Sphingobacterium kitahiroshimense</name>
    <dbReference type="NCBI Taxonomy" id="470446"/>
    <lineage>
        <taxon>Bacteria</taxon>
        <taxon>Pseudomonadati</taxon>
        <taxon>Bacteroidota</taxon>
        <taxon>Sphingobacteriia</taxon>
        <taxon>Sphingobacteriales</taxon>
        <taxon>Sphingobacteriaceae</taxon>
        <taxon>Sphingobacterium</taxon>
    </lineage>
</organism>
<keyword evidence="6 8" id="KW-0012">Acyltransferase</keyword>
<evidence type="ECO:0000256" key="3">
    <source>
        <dbReference type="ARBA" id="ARBA00022519"/>
    </source>
</evidence>
<reference evidence="8 9" key="1">
    <citation type="submission" date="2024-04" db="EMBL/GenBank/DDBJ databases">
        <title>WGS of bacteria from Torrens River.</title>
        <authorList>
            <person name="Wyrsch E.R."/>
            <person name="Drigo B."/>
        </authorList>
    </citation>
    <scope>NUCLEOTIDE SEQUENCE [LARGE SCALE GENOMIC DNA]</scope>
    <source>
        <strain evidence="8 9">TWI391</strain>
    </source>
</reference>
<protein>
    <submittedName>
        <fullName evidence="8">Lysophospholipid acyltransferase family protein</fullName>
    </submittedName>
</protein>
<dbReference type="PANTHER" id="PTHR30606">
    <property type="entry name" value="LIPID A BIOSYNTHESIS LAUROYL ACYLTRANSFERASE"/>
    <property type="match status" value="1"/>
</dbReference>
<evidence type="ECO:0000256" key="5">
    <source>
        <dbReference type="ARBA" id="ARBA00023136"/>
    </source>
</evidence>
<accession>A0ABV0BMM2</accession>
<comment type="caution">
    <text evidence="8">The sequence shown here is derived from an EMBL/GenBank/DDBJ whole genome shotgun (WGS) entry which is preliminary data.</text>
</comment>
<comment type="subcellular location">
    <subcellularLocation>
        <location evidence="1">Cell inner membrane</location>
    </subcellularLocation>
</comment>
<dbReference type="GO" id="GO:0016746">
    <property type="term" value="F:acyltransferase activity"/>
    <property type="evidence" value="ECO:0007669"/>
    <property type="project" value="UniProtKB-KW"/>
</dbReference>
<keyword evidence="7" id="KW-0812">Transmembrane</keyword>
<dbReference type="InterPro" id="IPR004960">
    <property type="entry name" value="LipA_acyltrans"/>
</dbReference>
<dbReference type="PANTHER" id="PTHR30606:SF10">
    <property type="entry name" value="PHOSPHATIDYLINOSITOL MANNOSIDE ACYLTRANSFERASE"/>
    <property type="match status" value="1"/>
</dbReference>
<dbReference type="RefSeq" id="WP_183915295.1">
    <property type="nucleotide sequence ID" value="NZ_JBDJLH010000005.1"/>
</dbReference>
<evidence type="ECO:0000256" key="2">
    <source>
        <dbReference type="ARBA" id="ARBA00022475"/>
    </source>
</evidence>
<evidence type="ECO:0000313" key="8">
    <source>
        <dbReference type="EMBL" id="MEN5376041.1"/>
    </source>
</evidence>
<keyword evidence="4" id="KW-0808">Transferase</keyword>
<dbReference type="Proteomes" id="UP001409291">
    <property type="component" value="Unassembled WGS sequence"/>
</dbReference>
<evidence type="ECO:0000256" key="4">
    <source>
        <dbReference type="ARBA" id="ARBA00022679"/>
    </source>
</evidence>
<dbReference type="Pfam" id="PF03279">
    <property type="entry name" value="Lip_A_acyltrans"/>
    <property type="match status" value="1"/>
</dbReference>
<keyword evidence="7" id="KW-1133">Transmembrane helix</keyword>
<gene>
    <name evidence="8" type="ORF">ABE541_02090</name>
</gene>
<keyword evidence="9" id="KW-1185">Reference proteome</keyword>
<name>A0ABV0BMM2_9SPHI</name>
<keyword evidence="3" id="KW-0997">Cell inner membrane</keyword>
<dbReference type="EMBL" id="JBDJNQ010000001">
    <property type="protein sequence ID" value="MEN5376041.1"/>
    <property type="molecule type" value="Genomic_DNA"/>
</dbReference>
<evidence type="ECO:0000256" key="6">
    <source>
        <dbReference type="ARBA" id="ARBA00023315"/>
    </source>
</evidence>
<keyword evidence="2" id="KW-1003">Cell membrane</keyword>